<dbReference type="InterPro" id="IPR023635">
    <property type="entry name" value="Peptide_deformylase"/>
</dbReference>
<feature type="binding site" evidence="2">
    <location>
        <position position="87"/>
    </location>
    <ligand>
        <name>Fe cation</name>
        <dbReference type="ChEBI" id="CHEBI:24875"/>
    </ligand>
</feature>
<evidence type="ECO:0000313" key="4">
    <source>
        <dbReference type="Proteomes" id="UP000176901"/>
    </source>
</evidence>
<feature type="active site" evidence="2">
    <location>
        <position position="130"/>
    </location>
</feature>
<comment type="similarity">
    <text evidence="1 2">Belongs to the polypeptide deformylase family.</text>
</comment>
<dbReference type="GO" id="GO:0006412">
    <property type="term" value="P:translation"/>
    <property type="evidence" value="ECO:0007669"/>
    <property type="project" value="UniProtKB-UniRule"/>
</dbReference>
<comment type="function">
    <text evidence="2">Removes the formyl group from the N-terminal Met of newly synthesized proteins. Requires at least a dipeptide for an efficient rate of reaction. N-terminal L-methionine is a prerequisite for activity but the enzyme has broad specificity at other positions.</text>
</comment>
<evidence type="ECO:0000313" key="3">
    <source>
        <dbReference type="EMBL" id="OHA66596.1"/>
    </source>
</evidence>
<dbReference type="AlphaFoldDB" id="A0A1G2R166"/>
<reference evidence="3 4" key="1">
    <citation type="journal article" date="2016" name="Nat. Commun.">
        <title>Thousands of microbial genomes shed light on interconnected biogeochemical processes in an aquifer system.</title>
        <authorList>
            <person name="Anantharaman K."/>
            <person name="Brown C.T."/>
            <person name="Hug L.A."/>
            <person name="Sharon I."/>
            <person name="Castelle C.J."/>
            <person name="Probst A.J."/>
            <person name="Thomas B.C."/>
            <person name="Singh A."/>
            <person name="Wilkins M.J."/>
            <person name="Karaoz U."/>
            <person name="Brodie E.L."/>
            <person name="Williams K.H."/>
            <person name="Hubbard S.S."/>
            <person name="Banfield J.F."/>
        </authorList>
    </citation>
    <scope>NUCLEOTIDE SEQUENCE [LARGE SCALE GENOMIC DNA]</scope>
</reference>
<comment type="caution">
    <text evidence="3">The sequence shown here is derived from an EMBL/GenBank/DDBJ whole genome shotgun (WGS) entry which is preliminary data.</text>
</comment>
<keyword evidence="2" id="KW-0408">Iron</keyword>
<dbReference type="EMBL" id="MHTW01000029">
    <property type="protein sequence ID" value="OHA66596.1"/>
    <property type="molecule type" value="Genomic_DNA"/>
</dbReference>
<dbReference type="EC" id="3.5.1.88" evidence="2"/>
<dbReference type="GO" id="GO:0046872">
    <property type="term" value="F:metal ion binding"/>
    <property type="evidence" value="ECO:0007669"/>
    <property type="project" value="UniProtKB-KW"/>
</dbReference>
<feature type="binding site" evidence="2">
    <location>
        <position position="129"/>
    </location>
    <ligand>
        <name>Fe cation</name>
        <dbReference type="ChEBI" id="CHEBI:24875"/>
    </ligand>
</feature>
<organism evidence="3 4">
    <name type="scientific">Candidatus Wildermuthbacteria bacterium RIFCSPHIGHO2_02_FULL_47_12</name>
    <dbReference type="NCBI Taxonomy" id="1802451"/>
    <lineage>
        <taxon>Bacteria</taxon>
        <taxon>Candidatus Wildermuthiibacteriota</taxon>
    </lineage>
</organism>
<dbReference type="PANTHER" id="PTHR10458">
    <property type="entry name" value="PEPTIDE DEFORMYLASE"/>
    <property type="match status" value="1"/>
</dbReference>
<dbReference type="Proteomes" id="UP000176901">
    <property type="component" value="Unassembled WGS sequence"/>
</dbReference>
<comment type="catalytic activity">
    <reaction evidence="2">
        <text>N-terminal N-formyl-L-methionyl-[peptide] + H2O = N-terminal L-methionyl-[peptide] + formate</text>
        <dbReference type="Rhea" id="RHEA:24420"/>
        <dbReference type="Rhea" id="RHEA-COMP:10639"/>
        <dbReference type="Rhea" id="RHEA-COMP:10640"/>
        <dbReference type="ChEBI" id="CHEBI:15377"/>
        <dbReference type="ChEBI" id="CHEBI:15740"/>
        <dbReference type="ChEBI" id="CHEBI:49298"/>
        <dbReference type="ChEBI" id="CHEBI:64731"/>
        <dbReference type="EC" id="3.5.1.88"/>
    </reaction>
</comment>
<comment type="cofactor">
    <cofactor evidence="2">
        <name>Fe(2+)</name>
        <dbReference type="ChEBI" id="CHEBI:29033"/>
    </cofactor>
    <text evidence="2">Binds 1 Fe(2+) ion.</text>
</comment>
<dbReference type="NCBIfam" id="TIGR00079">
    <property type="entry name" value="pept_deformyl"/>
    <property type="match status" value="1"/>
</dbReference>
<feature type="binding site" evidence="2">
    <location>
        <position position="133"/>
    </location>
    <ligand>
        <name>Fe cation</name>
        <dbReference type="ChEBI" id="CHEBI:24875"/>
    </ligand>
</feature>
<dbReference type="STRING" id="1802451.A3C82_01885"/>
<dbReference type="Gene3D" id="3.90.45.10">
    <property type="entry name" value="Peptide deformylase"/>
    <property type="match status" value="1"/>
</dbReference>
<gene>
    <name evidence="2" type="primary">def</name>
    <name evidence="3" type="ORF">A3C82_01885</name>
</gene>
<dbReference type="Pfam" id="PF01327">
    <property type="entry name" value="Pep_deformylase"/>
    <property type="match status" value="1"/>
</dbReference>
<dbReference type="GO" id="GO:0042586">
    <property type="term" value="F:peptide deformylase activity"/>
    <property type="evidence" value="ECO:0007669"/>
    <property type="project" value="UniProtKB-UniRule"/>
</dbReference>
<sequence>MLKIVKYPSPILKKKSEEVSRNDQTLRSLAPQMVETMRKNQGIGLAAPQIGISKKIIVVTEGKEAHVFLNPRIVKQSKEKEQDEEGCLSLPGLFVKILRSKQVEVVAETLDGEEIRLVAQGLGARIFQHEIDHIEGKLIINRVSPLLRWKLRHQLKNLGK</sequence>
<keyword evidence="2" id="KW-0648">Protein biosynthesis</keyword>
<dbReference type="HAMAP" id="MF_00163">
    <property type="entry name" value="Pep_deformylase"/>
    <property type="match status" value="1"/>
</dbReference>
<dbReference type="PANTHER" id="PTHR10458:SF22">
    <property type="entry name" value="PEPTIDE DEFORMYLASE"/>
    <property type="match status" value="1"/>
</dbReference>
<name>A0A1G2R166_9BACT</name>
<accession>A0A1G2R166</accession>
<evidence type="ECO:0000256" key="2">
    <source>
        <dbReference type="HAMAP-Rule" id="MF_00163"/>
    </source>
</evidence>
<keyword evidence="2" id="KW-0479">Metal-binding</keyword>
<dbReference type="NCBIfam" id="NF001159">
    <property type="entry name" value="PRK00150.1-3"/>
    <property type="match status" value="1"/>
</dbReference>
<dbReference type="CDD" id="cd00487">
    <property type="entry name" value="Pep_deformylase"/>
    <property type="match status" value="1"/>
</dbReference>
<keyword evidence="2" id="KW-0378">Hydrolase</keyword>
<dbReference type="SUPFAM" id="SSF56420">
    <property type="entry name" value="Peptide deformylase"/>
    <property type="match status" value="1"/>
</dbReference>
<proteinExistence type="inferred from homology"/>
<dbReference type="PRINTS" id="PR01576">
    <property type="entry name" value="PDEFORMYLASE"/>
</dbReference>
<dbReference type="PIRSF" id="PIRSF004749">
    <property type="entry name" value="Pep_def"/>
    <property type="match status" value="1"/>
</dbReference>
<dbReference type="InterPro" id="IPR036821">
    <property type="entry name" value="Peptide_deformylase_sf"/>
</dbReference>
<evidence type="ECO:0000256" key="1">
    <source>
        <dbReference type="ARBA" id="ARBA00010759"/>
    </source>
</evidence>
<protein>
    <recommendedName>
        <fullName evidence="2">Peptide deformylase</fullName>
        <shortName evidence="2">PDF</shortName>
        <ecNumber evidence="2">3.5.1.88</ecNumber>
    </recommendedName>
    <alternativeName>
        <fullName evidence="2">Polypeptide deformylase</fullName>
    </alternativeName>
</protein>